<organism evidence="1 2">
    <name type="scientific">Brachionus plicatilis</name>
    <name type="common">Marine rotifer</name>
    <name type="synonym">Brachionus muelleri</name>
    <dbReference type="NCBI Taxonomy" id="10195"/>
    <lineage>
        <taxon>Eukaryota</taxon>
        <taxon>Metazoa</taxon>
        <taxon>Spiralia</taxon>
        <taxon>Gnathifera</taxon>
        <taxon>Rotifera</taxon>
        <taxon>Eurotatoria</taxon>
        <taxon>Monogononta</taxon>
        <taxon>Pseudotrocha</taxon>
        <taxon>Ploima</taxon>
        <taxon>Brachionidae</taxon>
        <taxon>Brachionus</taxon>
    </lineage>
</organism>
<gene>
    <name evidence="1" type="ORF">BpHYR1_015787</name>
</gene>
<dbReference type="AlphaFoldDB" id="A0A3M7T3I9"/>
<protein>
    <submittedName>
        <fullName evidence="1">Uncharacterized protein</fullName>
    </submittedName>
</protein>
<name>A0A3M7T3I9_BRAPC</name>
<proteinExistence type="predicted"/>
<comment type="caution">
    <text evidence="1">The sequence shown here is derived from an EMBL/GenBank/DDBJ whole genome shotgun (WGS) entry which is preliminary data.</text>
</comment>
<accession>A0A3M7T3I9</accession>
<reference evidence="1 2" key="1">
    <citation type="journal article" date="2018" name="Sci. Rep.">
        <title>Genomic signatures of local adaptation to the degree of environmental predictability in rotifers.</title>
        <authorList>
            <person name="Franch-Gras L."/>
            <person name="Hahn C."/>
            <person name="Garcia-Roger E.M."/>
            <person name="Carmona M.J."/>
            <person name="Serra M."/>
            <person name="Gomez A."/>
        </authorList>
    </citation>
    <scope>NUCLEOTIDE SEQUENCE [LARGE SCALE GENOMIC DNA]</scope>
    <source>
        <strain evidence="1">HYR1</strain>
    </source>
</reference>
<sequence length="70" mass="7948">MTARQKVGRLFNRPFIFDRFFIRSKNLAAGLATKVAVRLYNRPSRRSCSRPKKFLAASMAVCTVPNTNSI</sequence>
<evidence type="ECO:0000313" key="2">
    <source>
        <dbReference type="Proteomes" id="UP000276133"/>
    </source>
</evidence>
<dbReference type="EMBL" id="REGN01000347">
    <property type="protein sequence ID" value="RNA42592.1"/>
    <property type="molecule type" value="Genomic_DNA"/>
</dbReference>
<keyword evidence="2" id="KW-1185">Reference proteome</keyword>
<dbReference type="Proteomes" id="UP000276133">
    <property type="component" value="Unassembled WGS sequence"/>
</dbReference>
<evidence type="ECO:0000313" key="1">
    <source>
        <dbReference type="EMBL" id="RNA42592.1"/>
    </source>
</evidence>